<geneLocation type="chloroplast" evidence="10"/>
<evidence type="ECO:0000256" key="1">
    <source>
        <dbReference type="ARBA" id="ARBA00006621"/>
    </source>
</evidence>
<dbReference type="EMBL" id="MH269302">
    <property type="protein sequence ID" value="AXX76527.1"/>
    <property type="molecule type" value="Genomic_DNA"/>
</dbReference>
<dbReference type="GO" id="GO:0008033">
    <property type="term" value="P:tRNA processing"/>
    <property type="evidence" value="ECO:0007669"/>
    <property type="project" value="UniProtKB-KW"/>
</dbReference>
<dbReference type="GO" id="GO:0008380">
    <property type="term" value="P:RNA splicing"/>
    <property type="evidence" value="ECO:0007669"/>
    <property type="project" value="UniProtKB-UniRule"/>
</dbReference>
<organism evidence="10">
    <name type="scientific">Dipteris conjugata</name>
    <dbReference type="NCBI Taxonomy" id="32108"/>
    <lineage>
        <taxon>Eukaryota</taxon>
        <taxon>Viridiplantae</taxon>
        <taxon>Streptophyta</taxon>
        <taxon>Embryophyta</taxon>
        <taxon>Tracheophyta</taxon>
        <taxon>Polypodiopsida</taxon>
        <taxon>Polypodiidae</taxon>
        <taxon>Gleicheniales</taxon>
        <taxon>Dipteridaceae</taxon>
        <taxon>Dipteris</taxon>
    </lineage>
</organism>
<keyword evidence="7 10" id="KW-0150">Chloroplast</keyword>
<evidence type="ECO:0000256" key="5">
    <source>
        <dbReference type="ARBA" id="ARBA00022884"/>
    </source>
</evidence>
<dbReference type="GO" id="GO:0006397">
    <property type="term" value="P:mRNA processing"/>
    <property type="evidence" value="ECO:0007669"/>
    <property type="project" value="UniProtKB-KW"/>
</dbReference>
<feature type="domain" description="Maturase MatK N-terminal" evidence="9">
    <location>
        <begin position="24"/>
        <end position="330"/>
    </location>
</feature>
<dbReference type="Pfam" id="PF01824">
    <property type="entry name" value="MatK_N"/>
    <property type="match status" value="1"/>
</dbReference>
<keyword evidence="5 6" id="KW-0694">RNA-binding</keyword>
<dbReference type="GO" id="GO:0003723">
    <property type="term" value="F:RNA binding"/>
    <property type="evidence" value="ECO:0007669"/>
    <property type="project" value="UniProtKB-KW"/>
</dbReference>
<sequence>MRAARKVPAGLGELRERKGMDSNWECFLHTLLFQDDLHSVARNPYLKGSITDSVGCSRRGYSMISARRLINGTRKQDFSEIPLSKFDQNRFGDSETDPYFDALSEGICLVSEIAFSSQVEEPLSMKGVGEWKNSRSVYSISPFVEDRFPHSDCVSDMKLPHSFHPEASIRIFRRQVEDAPFPHPPRLTLRGCKELSTDSPREGKNGLATLLWNPYTYEIESLLMPSRKHFSGLQSESSTSTSDRRNIIWKQIGAAGFNSEALKEDSYPTKSSCIHYGRYENYSILAFGGTQYPAKRWIYYILTPSQFYFRCWLHPHRMRTGRLSRSRVPFPGYILGIQLKIEEIRVVGVDESYITTSTIRESLFGTPTMLLIESMARGNFCDGSGRLVSKLARTTWTDDEISERFLRLWKIISLYYGGSKNRGGLNRLRHILRLPCDKTSACKHKSTMRLIRRKSDSRIFLGTPRGNCKMTPHFQSRSISNSRRFWHLEITQPVSVPHGV</sequence>
<keyword evidence="4 6" id="KW-0819">tRNA processing</keyword>
<accession>A0A385GPG8</accession>
<dbReference type="GO" id="GO:0009507">
    <property type="term" value="C:chloroplast"/>
    <property type="evidence" value="ECO:0007669"/>
    <property type="project" value="UniProtKB-SubCell"/>
</dbReference>
<evidence type="ECO:0000256" key="3">
    <source>
        <dbReference type="ARBA" id="ARBA00022664"/>
    </source>
</evidence>
<dbReference type="InterPro" id="IPR002866">
    <property type="entry name" value="Maturase_MatK"/>
</dbReference>
<dbReference type="PANTHER" id="PTHR34811:SF1">
    <property type="entry name" value="MATURASE K"/>
    <property type="match status" value="1"/>
</dbReference>
<name>A0A385GPG8_9MONI</name>
<reference evidence="10" key="1">
    <citation type="journal article" date="2018" name="Am. J. Bot.">
        <title>Order-level fern plastome phylogenomics: new insights from Hymenophyllales.</title>
        <authorList>
            <person name="Kuo L.Y."/>
            <person name="Qi X."/>
            <person name="Ma H."/>
            <person name="Li F.W."/>
        </authorList>
    </citation>
    <scope>NUCLEOTIDE SEQUENCE</scope>
</reference>
<evidence type="ECO:0000256" key="7">
    <source>
        <dbReference type="RuleBase" id="RU004226"/>
    </source>
</evidence>
<evidence type="ECO:0000256" key="2">
    <source>
        <dbReference type="ARBA" id="ARBA00022640"/>
    </source>
</evidence>
<feature type="domain" description="Domain X" evidence="8">
    <location>
        <begin position="365"/>
        <end position="451"/>
    </location>
</feature>
<dbReference type="HAMAP" id="MF_01390">
    <property type="entry name" value="MatK"/>
    <property type="match status" value="1"/>
</dbReference>
<keyword evidence="2 7" id="KW-0934">Plastid</keyword>
<evidence type="ECO:0000259" key="8">
    <source>
        <dbReference type="Pfam" id="PF01348"/>
    </source>
</evidence>
<evidence type="ECO:0000259" key="9">
    <source>
        <dbReference type="Pfam" id="PF01824"/>
    </source>
</evidence>
<protein>
    <recommendedName>
        <fullName evidence="6">Maturase K</fullName>
    </recommendedName>
    <alternativeName>
        <fullName evidence="6">Intron maturase</fullName>
    </alternativeName>
</protein>
<gene>
    <name evidence="6 10" type="primary">matK</name>
</gene>
<dbReference type="AlphaFoldDB" id="A0A385GPG8"/>
<dbReference type="Pfam" id="PF01348">
    <property type="entry name" value="Intron_maturas2"/>
    <property type="match status" value="1"/>
</dbReference>
<evidence type="ECO:0000313" key="10">
    <source>
        <dbReference type="EMBL" id="AXX76527.1"/>
    </source>
</evidence>
<keyword evidence="3 6" id="KW-0507">mRNA processing</keyword>
<dbReference type="InterPro" id="IPR024937">
    <property type="entry name" value="Domain_X"/>
</dbReference>
<dbReference type="PANTHER" id="PTHR34811">
    <property type="entry name" value="MATURASE K"/>
    <property type="match status" value="1"/>
</dbReference>
<proteinExistence type="inferred from homology"/>
<evidence type="ECO:0000256" key="6">
    <source>
        <dbReference type="HAMAP-Rule" id="MF_01390"/>
    </source>
</evidence>
<evidence type="ECO:0000256" key="4">
    <source>
        <dbReference type="ARBA" id="ARBA00022694"/>
    </source>
</evidence>
<dbReference type="InterPro" id="IPR024942">
    <property type="entry name" value="Maturase_MatK_N"/>
</dbReference>
<comment type="similarity">
    <text evidence="1 6">Belongs to the intron maturase 2 family. MatK subfamily.</text>
</comment>
<comment type="function">
    <text evidence="6 7">Usually encoded in the trnK tRNA gene intron. Probably assists in splicing its own and other chloroplast group II introns.</text>
</comment>
<comment type="subcellular location">
    <subcellularLocation>
        <location evidence="6">Plastid</location>
        <location evidence="6">Chloroplast</location>
    </subcellularLocation>
</comment>